<dbReference type="AlphaFoldDB" id="A0A1B7XCZ6"/>
<evidence type="ECO:0000313" key="2">
    <source>
        <dbReference type="EMBL" id="OBQ51869.1"/>
    </source>
</evidence>
<dbReference type="InterPro" id="IPR006750">
    <property type="entry name" value="YdcZ"/>
</dbReference>
<evidence type="ECO:0000256" key="1">
    <source>
        <dbReference type="SAM" id="Phobius"/>
    </source>
</evidence>
<dbReference type="OrthoDB" id="9097160at2"/>
<gene>
    <name evidence="2" type="ORF">SP90_08520</name>
</gene>
<feature type="transmembrane region" description="Helical" evidence="1">
    <location>
        <begin position="38"/>
        <end position="58"/>
    </location>
</feature>
<feature type="transmembrane region" description="Helical" evidence="1">
    <location>
        <begin position="70"/>
        <end position="89"/>
    </location>
</feature>
<feature type="transmembrane region" description="Helical" evidence="1">
    <location>
        <begin position="6"/>
        <end position="26"/>
    </location>
</feature>
<dbReference type="Proteomes" id="UP000091979">
    <property type="component" value="Unassembled WGS sequence"/>
</dbReference>
<dbReference type="STRING" id="1560234.SP90_08520"/>
<dbReference type="GO" id="GO:0005886">
    <property type="term" value="C:plasma membrane"/>
    <property type="evidence" value="ECO:0007669"/>
    <property type="project" value="TreeGrafter"/>
</dbReference>
<dbReference type="Pfam" id="PF04657">
    <property type="entry name" value="DMT_YdcZ"/>
    <property type="match status" value="1"/>
</dbReference>
<keyword evidence="1" id="KW-0812">Transmembrane</keyword>
<sequence>MHALLMFLALCAGTFIPLQMGMNALLTLHWSKSAPLSSLFSFFLGTVALGILILVSRTPLPSLTSSTAPWYAWIGGLLGAVIVTTLTYLAPRIGALAMMSLLICGQLLASIIFDHYGLVGYPLRPVTVMRIIGVVLLICGVYLINRY</sequence>
<protein>
    <submittedName>
        <fullName evidence="2">Membrane protein</fullName>
    </submittedName>
</protein>
<dbReference type="PANTHER" id="PTHR34821:SF2">
    <property type="entry name" value="INNER MEMBRANE PROTEIN YDCZ"/>
    <property type="match status" value="1"/>
</dbReference>
<evidence type="ECO:0000313" key="3">
    <source>
        <dbReference type="Proteomes" id="UP000091979"/>
    </source>
</evidence>
<keyword evidence="3" id="KW-1185">Reference proteome</keyword>
<dbReference type="RefSeq" id="WP_066854552.1">
    <property type="nucleotide sequence ID" value="NZ_JXMS01000012.1"/>
</dbReference>
<dbReference type="PANTHER" id="PTHR34821">
    <property type="entry name" value="INNER MEMBRANE PROTEIN YDCZ"/>
    <property type="match status" value="1"/>
</dbReference>
<dbReference type="EMBL" id="JXMS01000012">
    <property type="protein sequence ID" value="OBQ51869.1"/>
    <property type="molecule type" value="Genomic_DNA"/>
</dbReference>
<feature type="transmembrane region" description="Helical" evidence="1">
    <location>
        <begin position="96"/>
        <end position="113"/>
    </location>
</feature>
<accession>A0A1B7XCZ6</accession>
<keyword evidence="1" id="KW-1133">Transmembrane helix</keyword>
<proteinExistence type="predicted"/>
<dbReference type="PATRIC" id="fig|1560234.3.peg.527"/>
<feature type="transmembrane region" description="Helical" evidence="1">
    <location>
        <begin position="125"/>
        <end position="144"/>
    </location>
</feature>
<keyword evidence="1" id="KW-0472">Membrane</keyword>
<name>A0A1B7XCZ6_9BACT</name>
<reference evidence="2 3" key="1">
    <citation type="submission" date="2015-01" db="EMBL/GenBank/DDBJ databases">
        <title>Desulfovibrio sp. JC271 draft genome sequence.</title>
        <authorList>
            <person name="Shivani Y."/>
            <person name="Subhash Y."/>
            <person name="Sasikala C."/>
            <person name="Ramana C.V."/>
        </authorList>
    </citation>
    <scope>NUCLEOTIDE SEQUENCE [LARGE SCALE GENOMIC DNA]</scope>
    <source>
        <strain evidence="2 3">JC271</strain>
    </source>
</reference>
<organism evidence="2 3">
    <name type="scientific">Halodesulfovibrio spirochaetisodalis</name>
    <dbReference type="NCBI Taxonomy" id="1560234"/>
    <lineage>
        <taxon>Bacteria</taxon>
        <taxon>Pseudomonadati</taxon>
        <taxon>Thermodesulfobacteriota</taxon>
        <taxon>Desulfovibrionia</taxon>
        <taxon>Desulfovibrionales</taxon>
        <taxon>Desulfovibrionaceae</taxon>
        <taxon>Halodesulfovibrio</taxon>
    </lineage>
</organism>
<comment type="caution">
    <text evidence="2">The sequence shown here is derived from an EMBL/GenBank/DDBJ whole genome shotgun (WGS) entry which is preliminary data.</text>
</comment>